<accession>A0ABU0GBB4</accession>
<reference evidence="4 5" key="1">
    <citation type="submission" date="2023-07" db="EMBL/GenBank/DDBJ databases">
        <title>Genomic Encyclopedia of Type Strains, Phase IV (KMG-IV): sequencing the most valuable type-strain genomes for metagenomic binning, comparative biology and taxonomic classification.</title>
        <authorList>
            <person name="Goeker M."/>
        </authorList>
    </citation>
    <scope>NUCLEOTIDE SEQUENCE [LARGE SCALE GENOMIC DNA]</scope>
    <source>
        <strain evidence="4 5">DSM 1111</strain>
    </source>
</reference>
<dbReference type="SUPFAM" id="SSF53850">
    <property type="entry name" value="Periplasmic binding protein-like II"/>
    <property type="match status" value="1"/>
</dbReference>
<dbReference type="RefSeq" id="WP_370873166.1">
    <property type="nucleotide sequence ID" value="NZ_JAUSUW010000012.1"/>
</dbReference>
<evidence type="ECO:0000256" key="2">
    <source>
        <dbReference type="ARBA" id="ARBA00022723"/>
    </source>
</evidence>
<organism evidence="4 5">
    <name type="scientific">Peteryoungia aggregata LMG 23059</name>
    <dbReference type="NCBI Taxonomy" id="1368425"/>
    <lineage>
        <taxon>Bacteria</taxon>
        <taxon>Pseudomonadati</taxon>
        <taxon>Pseudomonadota</taxon>
        <taxon>Alphaproteobacteria</taxon>
        <taxon>Hyphomicrobiales</taxon>
        <taxon>Rhizobiaceae</taxon>
        <taxon>Peteryoungia</taxon>
    </lineage>
</organism>
<keyword evidence="5" id="KW-1185">Reference proteome</keyword>
<dbReference type="CDD" id="cd13536">
    <property type="entry name" value="PBP2_EcModA"/>
    <property type="match status" value="1"/>
</dbReference>
<keyword evidence="2" id="KW-0479">Metal-binding</keyword>
<dbReference type="PANTHER" id="PTHR30632">
    <property type="entry name" value="MOLYBDATE-BINDING PERIPLASMIC PROTEIN"/>
    <property type="match status" value="1"/>
</dbReference>
<sequence length="265" mass="27794">MIHTLKTSSRAWMVVALLFVAGICPDQSRAEEAVTVFAAASLKESVEKIAAAWKAAGGTDVTLSFAGSSALAKQIDEGAPADVFISADLKWMDHLDKAGRIKTDSRVDLLGNRLVLVAPKDSALIATIAPDFPLAELLGKERLAMANVDAVPAGAYGKAALESLGVWDGVKDKVAQAENVRAALLLVSRGEAPLGIVYETDAKVDPGVRILDRFPETSHPAIIYPAALTTDGQNPRAADFLAYLQGADAHAIFTAAGFTVLATTN</sequence>
<comment type="similarity">
    <text evidence="1">Belongs to the bacterial solute-binding protein ModA family.</text>
</comment>
<evidence type="ECO:0000256" key="1">
    <source>
        <dbReference type="ARBA" id="ARBA00009175"/>
    </source>
</evidence>
<dbReference type="InterPro" id="IPR050682">
    <property type="entry name" value="ModA/WtpA"/>
</dbReference>
<dbReference type="NCBIfam" id="TIGR01256">
    <property type="entry name" value="modA"/>
    <property type="match status" value="1"/>
</dbReference>
<protein>
    <submittedName>
        <fullName evidence="4">Molybdate transport system substrate-binding protein</fullName>
    </submittedName>
</protein>
<dbReference type="InterPro" id="IPR005950">
    <property type="entry name" value="ModA"/>
</dbReference>
<comment type="caution">
    <text evidence="4">The sequence shown here is derived from an EMBL/GenBank/DDBJ whole genome shotgun (WGS) entry which is preliminary data.</text>
</comment>
<evidence type="ECO:0000313" key="5">
    <source>
        <dbReference type="Proteomes" id="UP001238496"/>
    </source>
</evidence>
<dbReference type="Gene3D" id="3.40.190.10">
    <property type="entry name" value="Periplasmic binding protein-like II"/>
    <property type="match status" value="2"/>
</dbReference>
<name>A0ABU0GBB4_9HYPH</name>
<proteinExistence type="inferred from homology"/>
<gene>
    <name evidence="4" type="ORF">J2045_003693</name>
</gene>
<dbReference type="EMBL" id="JAUSUW010000012">
    <property type="protein sequence ID" value="MDQ0422643.1"/>
    <property type="molecule type" value="Genomic_DNA"/>
</dbReference>
<keyword evidence="3" id="KW-0732">Signal</keyword>
<dbReference type="PANTHER" id="PTHR30632:SF17">
    <property type="entry name" value="MOLYBDATE-BINDING PROTEIN MODA"/>
    <property type="match status" value="1"/>
</dbReference>
<dbReference type="Proteomes" id="UP001238496">
    <property type="component" value="Unassembled WGS sequence"/>
</dbReference>
<dbReference type="PIRSF" id="PIRSF004846">
    <property type="entry name" value="ModA"/>
    <property type="match status" value="1"/>
</dbReference>
<dbReference type="Pfam" id="PF13531">
    <property type="entry name" value="SBP_bac_11"/>
    <property type="match status" value="1"/>
</dbReference>
<evidence type="ECO:0000256" key="3">
    <source>
        <dbReference type="ARBA" id="ARBA00022729"/>
    </source>
</evidence>
<evidence type="ECO:0000313" key="4">
    <source>
        <dbReference type="EMBL" id="MDQ0422643.1"/>
    </source>
</evidence>